<dbReference type="PROSITE" id="PS51257">
    <property type="entry name" value="PROKAR_LIPOPROTEIN"/>
    <property type="match status" value="1"/>
</dbReference>
<gene>
    <name evidence="7" type="ORF">QQ44_25605</name>
</gene>
<evidence type="ECO:0000256" key="3">
    <source>
        <dbReference type="ARBA" id="ARBA00023136"/>
    </source>
</evidence>
<reference evidence="7 8" key="1">
    <citation type="submission" date="2014-11" db="EMBL/GenBank/DDBJ databases">
        <title>Mycobacterium setense Manresensis Genome.</title>
        <authorList>
            <person name="Rech G."/>
            <person name="Sumoy L."/>
        </authorList>
    </citation>
    <scope>NUCLEOTIDE SEQUENCE [LARGE SCALE GENOMIC DNA]</scope>
    <source>
        <strain evidence="7 8">Manresensis</strain>
    </source>
</reference>
<evidence type="ECO:0000256" key="2">
    <source>
        <dbReference type="ARBA" id="ARBA00022729"/>
    </source>
</evidence>
<feature type="compositionally biased region" description="Low complexity" evidence="6">
    <location>
        <begin position="32"/>
        <end position="60"/>
    </location>
</feature>
<organism evidence="7 8">
    <name type="scientific">Mycolicibacterium setense</name>
    <dbReference type="NCBI Taxonomy" id="431269"/>
    <lineage>
        <taxon>Bacteria</taxon>
        <taxon>Bacillati</taxon>
        <taxon>Actinomycetota</taxon>
        <taxon>Actinomycetes</taxon>
        <taxon>Mycobacteriales</taxon>
        <taxon>Mycobacteriaceae</taxon>
        <taxon>Mycolicibacterium</taxon>
    </lineage>
</organism>
<dbReference type="Proteomes" id="UP000031004">
    <property type="component" value="Unassembled WGS sequence"/>
</dbReference>
<evidence type="ECO:0000256" key="5">
    <source>
        <dbReference type="ARBA" id="ARBA00023288"/>
    </source>
</evidence>
<name>A0ABR4YMK1_9MYCO</name>
<protein>
    <submittedName>
        <fullName evidence="7">Lipoprotein LpqH</fullName>
    </submittedName>
</protein>
<comment type="caution">
    <text evidence="7">The sequence shown here is derived from an EMBL/GenBank/DDBJ whole genome shotgun (WGS) entry which is preliminary data.</text>
</comment>
<evidence type="ECO:0000313" key="7">
    <source>
        <dbReference type="EMBL" id="KHO19993.1"/>
    </source>
</evidence>
<keyword evidence="8" id="KW-1185">Reference proteome</keyword>
<dbReference type="RefSeq" id="WP_039326087.1">
    <property type="nucleotide sequence ID" value="NZ_JACKSA010000273.1"/>
</dbReference>
<keyword evidence="2" id="KW-0732">Signal</keyword>
<dbReference type="InterPro" id="IPR008691">
    <property type="entry name" value="LpqH"/>
</dbReference>
<dbReference type="Pfam" id="PF05481">
    <property type="entry name" value="Myco_19_kDa"/>
    <property type="match status" value="1"/>
</dbReference>
<evidence type="ECO:0000313" key="8">
    <source>
        <dbReference type="Proteomes" id="UP000031004"/>
    </source>
</evidence>
<proteinExistence type="predicted"/>
<evidence type="ECO:0000256" key="4">
    <source>
        <dbReference type="ARBA" id="ARBA00023139"/>
    </source>
</evidence>
<evidence type="ECO:0000256" key="1">
    <source>
        <dbReference type="ARBA" id="ARBA00022475"/>
    </source>
</evidence>
<keyword evidence="3" id="KW-0472">Membrane</keyword>
<keyword evidence="4" id="KW-0564">Palmitate</keyword>
<dbReference type="EMBL" id="JTLZ01000012">
    <property type="protein sequence ID" value="KHO19993.1"/>
    <property type="molecule type" value="Genomic_DNA"/>
</dbReference>
<evidence type="ECO:0000256" key="6">
    <source>
        <dbReference type="SAM" id="MobiDB-lite"/>
    </source>
</evidence>
<keyword evidence="1" id="KW-1003">Cell membrane</keyword>
<accession>A0ABR4YMK1</accession>
<sequence length="170" mass="16365">MKREFLVAIGGAAIVVAGLSGCSSSDKKDTSGDTTATASASAPAPATTSVASGDTTATTGAGTARVTIDGTDHKVEGTVVCATVAGNVSLTVGQGLSAVSATLSEGDNPSVTAVALGNIDGVSLGYTPGVPGGSAEATKDGNKYTVKGNATGVDGMNPVTKPFELEISCP</sequence>
<feature type="region of interest" description="Disordered" evidence="6">
    <location>
        <begin position="22"/>
        <end position="60"/>
    </location>
</feature>
<keyword evidence="5 7" id="KW-0449">Lipoprotein</keyword>